<keyword evidence="4" id="KW-0808">Transferase</keyword>
<reference evidence="10" key="1">
    <citation type="submission" date="2018-06" db="EMBL/GenBank/DDBJ databases">
        <authorList>
            <person name="Zhirakovskaya E."/>
        </authorList>
    </citation>
    <scope>NUCLEOTIDE SEQUENCE</scope>
</reference>
<dbReference type="InterPro" id="IPR003594">
    <property type="entry name" value="HATPase_dom"/>
</dbReference>
<feature type="domain" description="Histidine kinase" evidence="9">
    <location>
        <begin position="196"/>
        <end position="395"/>
    </location>
</feature>
<keyword evidence="3" id="KW-0597">Phosphoprotein</keyword>
<comment type="catalytic activity">
    <reaction evidence="1">
        <text>ATP + protein L-histidine = ADP + protein N-phospho-L-histidine.</text>
        <dbReference type="EC" id="2.7.13.3"/>
    </reaction>
</comment>
<dbReference type="CDD" id="cd00082">
    <property type="entry name" value="HisKA"/>
    <property type="match status" value="1"/>
</dbReference>
<dbReference type="SUPFAM" id="SSF55874">
    <property type="entry name" value="ATPase domain of HSP90 chaperone/DNA topoisomerase II/histidine kinase"/>
    <property type="match status" value="1"/>
</dbReference>
<keyword evidence="8" id="KW-1133">Transmembrane helix</keyword>
<dbReference type="SMART" id="SM00387">
    <property type="entry name" value="HATPase_c"/>
    <property type="match status" value="1"/>
</dbReference>
<organism evidence="10">
    <name type="scientific">hydrothermal vent metagenome</name>
    <dbReference type="NCBI Taxonomy" id="652676"/>
    <lineage>
        <taxon>unclassified sequences</taxon>
        <taxon>metagenomes</taxon>
        <taxon>ecological metagenomes</taxon>
    </lineage>
</organism>
<proteinExistence type="predicted"/>
<evidence type="ECO:0000256" key="6">
    <source>
        <dbReference type="ARBA" id="ARBA00022777"/>
    </source>
</evidence>
<keyword evidence="8" id="KW-0812">Transmembrane</keyword>
<name>A0A3B1C929_9ZZZZ</name>
<dbReference type="PRINTS" id="PR00344">
    <property type="entry name" value="BCTRLSENSOR"/>
</dbReference>
<dbReference type="GO" id="GO:0005524">
    <property type="term" value="F:ATP binding"/>
    <property type="evidence" value="ECO:0007669"/>
    <property type="project" value="UniProtKB-KW"/>
</dbReference>
<evidence type="ECO:0000256" key="5">
    <source>
        <dbReference type="ARBA" id="ARBA00022741"/>
    </source>
</evidence>
<evidence type="ECO:0000259" key="9">
    <source>
        <dbReference type="PROSITE" id="PS50109"/>
    </source>
</evidence>
<feature type="transmembrane region" description="Helical" evidence="8">
    <location>
        <begin position="12"/>
        <end position="32"/>
    </location>
</feature>
<dbReference type="PANTHER" id="PTHR44936:SF10">
    <property type="entry name" value="SENSOR PROTEIN RSTB"/>
    <property type="match status" value="1"/>
</dbReference>
<dbReference type="Gene3D" id="3.30.565.10">
    <property type="entry name" value="Histidine kinase-like ATPase, C-terminal domain"/>
    <property type="match status" value="1"/>
</dbReference>
<dbReference type="GO" id="GO:0000155">
    <property type="term" value="F:phosphorelay sensor kinase activity"/>
    <property type="evidence" value="ECO:0007669"/>
    <property type="project" value="InterPro"/>
</dbReference>
<dbReference type="EMBL" id="UOGD01000364">
    <property type="protein sequence ID" value="VAX27016.1"/>
    <property type="molecule type" value="Genomic_DNA"/>
</dbReference>
<dbReference type="InterPro" id="IPR003661">
    <property type="entry name" value="HisK_dim/P_dom"/>
</dbReference>
<dbReference type="InterPro" id="IPR005467">
    <property type="entry name" value="His_kinase_dom"/>
</dbReference>
<feature type="non-terminal residue" evidence="10">
    <location>
        <position position="395"/>
    </location>
</feature>
<evidence type="ECO:0000256" key="1">
    <source>
        <dbReference type="ARBA" id="ARBA00000085"/>
    </source>
</evidence>
<sequence length="395" mass="45017">MKTKMVGGPASVKIKIVLLAIAMIIALATYIYTQSLIQKLESRERQIAQLYASSLQQIADLNASNTDFTFLLDVIKRIDFPLILTDSLNNVALDGMSGGVRNLDIDSTWTQDQLIAFLQKKINEFGEINEPIEVYGENDVVLNKIYYGDSDLITALRYYPYLQILFAVMFIIIAYFSFSYLKKNEQSNIWVGMAKETAHQLGTPISSLMGWNEILRINSDNPIKVEDITDEMSNDLERLNKIANRFSKIGSKPSFKEEDLTEVLSKVIEYFKRRLPSSRENIRISLSGSKNVKVMLNVELFEWVIENLIKNALDAIERQKGQISFKISEDEKHVFIEVSDNGKGIDLKHRKDVFRPGYSTKRRGWGLGLSLSKRIIEDYHKGKISVKHSVINEGT</sequence>
<evidence type="ECO:0000256" key="2">
    <source>
        <dbReference type="ARBA" id="ARBA00012438"/>
    </source>
</evidence>
<dbReference type="GO" id="GO:0005886">
    <property type="term" value="C:plasma membrane"/>
    <property type="evidence" value="ECO:0007669"/>
    <property type="project" value="UniProtKB-SubCell"/>
</dbReference>
<dbReference type="InterPro" id="IPR004358">
    <property type="entry name" value="Sig_transdc_His_kin-like_C"/>
</dbReference>
<dbReference type="PROSITE" id="PS50109">
    <property type="entry name" value="HIS_KIN"/>
    <property type="match status" value="1"/>
</dbReference>
<dbReference type="Pfam" id="PF02518">
    <property type="entry name" value="HATPase_c"/>
    <property type="match status" value="1"/>
</dbReference>
<dbReference type="EC" id="2.7.13.3" evidence="2"/>
<dbReference type="InterPro" id="IPR050980">
    <property type="entry name" value="2C_sensor_his_kinase"/>
</dbReference>
<evidence type="ECO:0000256" key="7">
    <source>
        <dbReference type="ARBA" id="ARBA00022840"/>
    </source>
</evidence>
<dbReference type="PANTHER" id="PTHR44936">
    <property type="entry name" value="SENSOR PROTEIN CREC"/>
    <property type="match status" value="1"/>
</dbReference>
<accession>A0A3B1C929</accession>
<evidence type="ECO:0000256" key="4">
    <source>
        <dbReference type="ARBA" id="ARBA00022679"/>
    </source>
</evidence>
<evidence type="ECO:0000256" key="3">
    <source>
        <dbReference type="ARBA" id="ARBA00022553"/>
    </source>
</evidence>
<gene>
    <name evidence="10" type="ORF">MNBD_IGNAVI01-24</name>
</gene>
<keyword evidence="7" id="KW-0067">ATP-binding</keyword>
<evidence type="ECO:0000256" key="8">
    <source>
        <dbReference type="SAM" id="Phobius"/>
    </source>
</evidence>
<keyword evidence="8" id="KW-0472">Membrane</keyword>
<dbReference type="InterPro" id="IPR036890">
    <property type="entry name" value="HATPase_C_sf"/>
</dbReference>
<dbReference type="AlphaFoldDB" id="A0A3B1C929"/>
<keyword evidence="6 10" id="KW-0418">Kinase</keyword>
<keyword evidence="5" id="KW-0547">Nucleotide-binding</keyword>
<protein>
    <recommendedName>
        <fullName evidence="2">histidine kinase</fullName>
        <ecNumber evidence="2">2.7.13.3</ecNumber>
    </recommendedName>
</protein>
<evidence type="ECO:0000313" key="10">
    <source>
        <dbReference type="EMBL" id="VAX27016.1"/>
    </source>
</evidence>
<feature type="transmembrane region" description="Helical" evidence="8">
    <location>
        <begin position="158"/>
        <end position="178"/>
    </location>
</feature>